<evidence type="ECO:0000256" key="5">
    <source>
        <dbReference type="ARBA" id="ARBA00022842"/>
    </source>
</evidence>
<evidence type="ECO:0000256" key="2">
    <source>
        <dbReference type="ARBA" id="ARBA00022723"/>
    </source>
</evidence>
<dbReference type="InterPro" id="IPR012675">
    <property type="entry name" value="Beta-grasp_dom_sf"/>
</dbReference>
<feature type="domain" description="OBG-type G" evidence="7">
    <location>
        <begin position="3"/>
        <end position="259"/>
    </location>
</feature>
<dbReference type="Gene3D" id="3.40.50.300">
    <property type="entry name" value="P-loop containing nucleotide triphosphate hydrolases"/>
    <property type="match status" value="1"/>
</dbReference>
<dbReference type="HAMAP" id="MF_00944">
    <property type="entry name" value="YchF_OLA1_ATPase"/>
    <property type="match status" value="1"/>
</dbReference>
<dbReference type="Gene3D" id="1.10.150.300">
    <property type="entry name" value="TGS-like domain"/>
    <property type="match status" value="1"/>
</dbReference>
<accession>A0A948RUF4</accession>
<proteinExistence type="inferred from homology"/>
<dbReference type="Pfam" id="PF01926">
    <property type="entry name" value="MMR_HSR1"/>
    <property type="match status" value="1"/>
</dbReference>
<dbReference type="FunFam" id="3.10.20.30:FF:000029">
    <property type="entry name" value="Obg-like ATPase 1"/>
    <property type="match status" value="1"/>
</dbReference>
<dbReference type="SUPFAM" id="SSF52540">
    <property type="entry name" value="P-loop containing nucleoside triphosphate hydrolases"/>
    <property type="match status" value="1"/>
</dbReference>
<comment type="caution">
    <text evidence="9">The sequence shown here is derived from an EMBL/GenBank/DDBJ whole genome shotgun (WGS) entry which is preliminary data.</text>
</comment>
<comment type="cofactor">
    <cofactor evidence="1">
        <name>Mg(2+)</name>
        <dbReference type="ChEBI" id="CHEBI:18420"/>
    </cofactor>
</comment>
<dbReference type="PIRSF" id="PIRSF006641">
    <property type="entry name" value="CHP00092"/>
    <property type="match status" value="1"/>
</dbReference>
<dbReference type="CDD" id="cd01900">
    <property type="entry name" value="YchF"/>
    <property type="match status" value="1"/>
</dbReference>
<dbReference type="GO" id="GO:0016887">
    <property type="term" value="F:ATP hydrolysis activity"/>
    <property type="evidence" value="ECO:0007669"/>
    <property type="project" value="UniProtKB-UniRule"/>
</dbReference>
<dbReference type="EMBL" id="JAHJDP010000042">
    <property type="protein sequence ID" value="MBU2691080.1"/>
    <property type="molecule type" value="Genomic_DNA"/>
</dbReference>
<dbReference type="InterPro" id="IPR004396">
    <property type="entry name" value="ATPase_YchF/OLA1"/>
</dbReference>
<evidence type="ECO:0000256" key="4">
    <source>
        <dbReference type="ARBA" id="ARBA00022840"/>
    </source>
</evidence>
<dbReference type="GO" id="GO:0005737">
    <property type="term" value="C:cytoplasm"/>
    <property type="evidence" value="ECO:0007669"/>
    <property type="project" value="TreeGrafter"/>
</dbReference>
<evidence type="ECO:0000313" key="10">
    <source>
        <dbReference type="Proteomes" id="UP000777784"/>
    </source>
</evidence>
<feature type="domain" description="TGS" evidence="8">
    <location>
        <begin position="281"/>
        <end position="364"/>
    </location>
</feature>
<dbReference type="InterPro" id="IPR023192">
    <property type="entry name" value="TGS-like_dom_sf"/>
</dbReference>
<dbReference type="GO" id="GO:0005524">
    <property type="term" value="F:ATP binding"/>
    <property type="evidence" value="ECO:0007669"/>
    <property type="project" value="UniProtKB-UniRule"/>
</dbReference>
<dbReference type="InterPro" id="IPR031167">
    <property type="entry name" value="G_OBG"/>
</dbReference>
<evidence type="ECO:0000313" key="9">
    <source>
        <dbReference type="EMBL" id="MBU2691080.1"/>
    </source>
</evidence>
<keyword evidence="2" id="KW-0479">Metal-binding</keyword>
<dbReference type="Pfam" id="PF06071">
    <property type="entry name" value="YchF-GTPase_C"/>
    <property type="match status" value="1"/>
</dbReference>
<keyword evidence="5" id="KW-0460">Magnesium</keyword>
<dbReference type="GO" id="GO:0043023">
    <property type="term" value="F:ribosomal large subunit binding"/>
    <property type="evidence" value="ECO:0007669"/>
    <property type="project" value="UniProtKB-UniRule"/>
</dbReference>
<dbReference type="GO" id="GO:0005525">
    <property type="term" value="F:GTP binding"/>
    <property type="evidence" value="ECO:0007669"/>
    <property type="project" value="InterPro"/>
</dbReference>
<dbReference type="InterPro" id="IPR013029">
    <property type="entry name" value="YchF_C"/>
</dbReference>
<dbReference type="SUPFAM" id="SSF81271">
    <property type="entry name" value="TGS-like"/>
    <property type="match status" value="1"/>
</dbReference>
<comment type="function">
    <text evidence="6">ATPase that binds to both the 70S ribosome and the 50S ribosomal subunit in a nucleotide-independent manner.</text>
</comment>
<comment type="similarity">
    <text evidence="6">Belongs to the TRAFAC class OBG-HflX-like GTPase superfamily. OBG GTPase family. YchF/OLA1 subfamily.</text>
</comment>
<reference evidence="9" key="1">
    <citation type="submission" date="2021-05" db="EMBL/GenBank/DDBJ databases">
        <title>Energy efficiency and biological interactions define the core microbiome of deep oligotrophic groundwater.</title>
        <authorList>
            <person name="Mehrshad M."/>
            <person name="Lopez-Fernandez M."/>
            <person name="Bell E."/>
            <person name="Bernier-Latmani R."/>
            <person name="Bertilsson S."/>
            <person name="Dopson M."/>
        </authorList>
    </citation>
    <scope>NUCLEOTIDE SEQUENCE</scope>
    <source>
        <strain evidence="9">Modern_marine.mb.64</strain>
    </source>
</reference>
<dbReference type="Proteomes" id="UP000777784">
    <property type="component" value="Unassembled WGS sequence"/>
</dbReference>
<dbReference type="InterPro" id="IPR027417">
    <property type="entry name" value="P-loop_NTPase"/>
</dbReference>
<gene>
    <name evidence="6 9" type="primary">ychF</name>
    <name evidence="9" type="ORF">KJ970_09130</name>
</gene>
<dbReference type="PANTHER" id="PTHR23305:SF18">
    <property type="entry name" value="OBG-TYPE G DOMAIN-CONTAINING PROTEIN"/>
    <property type="match status" value="1"/>
</dbReference>
<keyword evidence="4 6" id="KW-0067">ATP-binding</keyword>
<name>A0A948RUF4_UNCEI</name>
<sequence length="366" mass="40383">MGLRIGILGLPNVGKSSLLNALTSAGVEASNYPFTTIERNVGMVSAPDPRLEILAATLEPDEVIPASVTFVDIAGLIEGASRGEGLGNKFLAHIREVDALAHVVRCFNDENVVHVHGVVDPIADLEIVETELLLADLDRVERTAEKIKKVFKAKPTAALPLMEILDMAAGRLRGGEPGRRWPRELLESLRREEAFQDLHLLTAKPVVIVANVQEDHLDGEPWISRLRERLGVAEEVIPIPIKLEAEISELPEDEAAEFLKELGAGERGLDRLVRTGARLLKLITFYTIANDKLQAWNIPEGTRAVDAAGRIHTDMAKGFIRMEVMAYKDLVDTRSRVELHRKGLIRAEGKDYRIADGDVCQVLFKV</sequence>
<dbReference type="InterPro" id="IPR041706">
    <property type="entry name" value="YchF_N"/>
</dbReference>
<protein>
    <recommendedName>
        <fullName evidence="6">Ribosome-binding ATPase YchF</fullName>
    </recommendedName>
</protein>
<evidence type="ECO:0000259" key="8">
    <source>
        <dbReference type="PROSITE" id="PS51880"/>
    </source>
</evidence>
<dbReference type="InterPro" id="IPR012676">
    <property type="entry name" value="TGS-like"/>
</dbReference>
<dbReference type="InterPro" id="IPR006073">
    <property type="entry name" value="GTP-bd"/>
</dbReference>
<dbReference type="PROSITE" id="PS51880">
    <property type="entry name" value="TGS"/>
    <property type="match status" value="1"/>
</dbReference>
<keyword evidence="3 6" id="KW-0547">Nucleotide-binding</keyword>
<dbReference type="PANTHER" id="PTHR23305">
    <property type="entry name" value="OBG GTPASE FAMILY"/>
    <property type="match status" value="1"/>
</dbReference>
<dbReference type="GO" id="GO:0046872">
    <property type="term" value="F:metal ion binding"/>
    <property type="evidence" value="ECO:0007669"/>
    <property type="project" value="UniProtKB-KW"/>
</dbReference>
<organism evidence="9 10">
    <name type="scientific">Eiseniibacteriota bacterium</name>
    <dbReference type="NCBI Taxonomy" id="2212470"/>
    <lineage>
        <taxon>Bacteria</taxon>
        <taxon>Candidatus Eiseniibacteriota</taxon>
    </lineage>
</organism>
<dbReference type="NCBIfam" id="TIGR00092">
    <property type="entry name" value="redox-regulated ATPase YchF"/>
    <property type="match status" value="1"/>
</dbReference>
<evidence type="ECO:0000256" key="3">
    <source>
        <dbReference type="ARBA" id="ARBA00022741"/>
    </source>
</evidence>
<dbReference type="PRINTS" id="PR00326">
    <property type="entry name" value="GTP1OBG"/>
</dbReference>
<dbReference type="AlphaFoldDB" id="A0A948RUF4"/>
<feature type="binding site" evidence="6">
    <location>
        <begin position="12"/>
        <end position="17"/>
    </location>
    <ligand>
        <name>ATP</name>
        <dbReference type="ChEBI" id="CHEBI:30616"/>
    </ligand>
</feature>
<evidence type="ECO:0000256" key="1">
    <source>
        <dbReference type="ARBA" id="ARBA00001946"/>
    </source>
</evidence>
<dbReference type="Gene3D" id="3.10.20.30">
    <property type="match status" value="1"/>
</dbReference>
<evidence type="ECO:0000259" key="7">
    <source>
        <dbReference type="PROSITE" id="PS51710"/>
    </source>
</evidence>
<evidence type="ECO:0000256" key="6">
    <source>
        <dbReference type="HAMAP-Rule" id="MF_00944"/>
    </source>
</evidence>
<dbReference type="InterPro" id="IPR004095">
    <property type="entry name" value="TGS"/>
</dbReference>
<dbReference type="PROSITE" id="PS51710">
    <property type="entry name" value="G_OBG"/>
    <property type="match status" value="1"/>
</dbReference>